<feature type="transmembrane region" description="Helical" evidence="1">
    <location>
        <begin position="21"/>
        <end position="44"/>
    </location>
</feature>
<reference evidence="2 3" key="1">
    <citation type="submission" date="2014-04" db="EMBL/GenBank/DDBJ databases">
        <authorList>
            <person name="Sears C."/>
            <person name="Carroll K."/>
            <person name="Sack B.R."/>
            <person name="Qadri F."/>
            <person name="Myers L.L."/>
            <person name="Chung G.-T."/>
            <person name="Escheverria P."/>
            <person name="Fraser C.M."/>
            <person name="Sadzewicz L."/>
            <person name="Shefchek K.A."/>
            <person name="Tallon L."/>
            <person name="Das S.P."/>
            <person name="Daugherty S."/>
            <person name="Mongodin E.F."/>
        </authorList>
    </citation>
    <scope>NUCLEOTIDE SEQUENCE [LARGE SCALE GENOMIC DNA]</scope>
    <source>
        <strain evidence="3">3775 SL(B) 10 (iv)</strain>
    </source>
</reference>
<dbReference type="EMBL" id="JNHI01000003">
    <property type="protein sequence ID" value="KDS32723.1"/>
    <property type="molecule type" value="Genomic_DNA"/>
</dbReference>
<keyword evidence="1" id="KW-1133">Transmembrane helix</keyword>
<evidence type="ECO:0000313" key="2">
    <source>
        <dbReference type="EMBL" id="KDS32723.1"/>
    </source>
</evidence>
<dbReference type="AlphaFoldDB" id="A0A078RBE2"/>
<evidence type="ECO:0000313" key="3">
    <source>
        <dbReference type="Proteomes" id="UP000028134"/>
    </source>
</evidence>
<accession>A0A078RBE2</accession>
<protein>
    <submittedName>
        <fullName evidence="2">Uncharacterized protein</fullName>
    </submittedName>
</protein>
<keyword evidence="1" id="KW-0472">Membrane</keyword>
<comment type="caution">
    <text evidence="2">The sequence shown here is derived from an EMBL/GenBank/DDBJ whole genome shotgun (WGS) entry which is preliminary data.</text>
</comment>
<sequence>MTFSFWSFCSKRDMCMVNYSMMCISYVQHIIKYIKSIIFAYYMIG</sequence>
<dbReference type="Proteomes" id="UP000028134">
    <property type="component" value="Unassembled WGS sequence"/>
</dbReference>
<proteinExistence type="predicted"/>
<organism evidence="2 3">
    <name type="scientific">Phocaeicola vulgatus str. 3775 SL</name>
    <name type="common">B</name>
    <name type="synonym">iv</name>
    <dbReference type="NCBI Taxonomy" id="1339350"/>
    <lineage>
        <taxon>Bacteria</taxon>
        <taxon>Pseudomonadati</taxon>
        <taxon>Bacteroidota</taxon>
        <taxon>Bacteroidia</taxon>
        <taxon>Bacteroidales</taxon>
        <taxon>Bacteroidaceae</taxon>
        <taxon>Phocaeicola</taxon>
    </lineage>
</organism>
<name>A0A078RBE2_PHOVU</name>
<gene>
    <name evidence="2" type="ORF">M097_0925</name>
</gene>
<keyword evidence="1" id="KW-0812">Transmembrane</keyword>
<evidence type="ECO:0000256" key="1">
    <source>
        <dbReference type="SAM" id="Phobius"/>
    </source>
</evidence>